<feature type="domain" description="Phage head morphogenesis" evidence="1">
    <location>
        <begin position="55"/>
        <end position="185"/>
    </location>
</feature>
<comment type="caution">
    <text evidence="2">The sequence shown here is derived from an EMBL/GenBank/DDBJ whole genome shotgun (WGS) entry which is preliminary data.</text>
</comment>
<accession>A0A317EDC2</accession>
<organism evidence="2 3">
    <name type="scientific">Zavarzinia compransoris</name>
    <dbReference type="NCBI Taxonomy" id="1264899"/>
    <lineage>
        <taxon>Bacteria</taxon>
        <taxon>Pseudomonadati</taxon>
        <taxon>Pseudomonadota</taxon>
        <taxon>Alphaproteobacteria</taxon>
        <taxon>Rhodospirillales</taxon>
        <taxon>Zavarziniaceae</taxon>
        <taxon>Zavarzinia</taxon>
    </lineage>
</organism>
<name>A0A317EDC2_9PROT</name>
<sequence>MSITLTPLPLQEAIAAIEARGKRLHPSFSYLDVWQEEHARAWTVAKSAGFDILKDLHSSLVSALGNGETIEAWSRRIRPVLEDKGWWGRRDVMDPETGQLVSAQLGSTRRLRTIFEVNMRVSYAAGHWAQFERTKRARPWLRYVAVMDGNTRAEHAARHNMCALVDDPIWDTWAPPCGWNCRCTLQSLSEADYRRLGERAKKPPPDTPRQYLNRRTGEVTQVPAGIDPGWAYNPGKAGAHAAAAADKLIDAPPRLTAAAMRDPDWLTKPLADEFSGWVDAIAAKGPVARSIFTVHALDDEVLDFLAAQGRQPASGAITAHQAAIGHIVRDVKAGAGTAAPMDAIRRLPETLSRATAILWDKRDPALLYVFDVPGDTRLGKIVVRIDYADKVRPPGGRKETIVTNSVRTAGLVEVSRLADSQFYDLISGRLL</sequence>
<keyword evidence="3" id="KW-1185">Reference proteome</keyword>
<dbReference type="NCBIfam" id="TIGR01641">
    <property type="entry name" value="phageSPP1_gp7"/>
    <property type="match status" value="1"/>
</dbReference>
<protein>
    <recommendedName>
        <fullName evidence="1">Phage head morphogenesis domain-containing protein</fullName>
    </recommendedName>
</protein>
<dbReference type="Pfam" id="PF04233">
    <property type="entry name" value="Phage_Mu_F"/>
    <property type="match status" value="1"/>
</dbReference>
<dbReference type="RefSeq" id="WP_109919396.1">
    <property type="nucleotide sequence ID" value="NZ_QGLF01000001.1"/>
</dbReference>
<reference evidence="3" key="1">
    <citation type="submission" date="2018-05" db="EMBL/GenBank/DDBJ databases">
        <title>Zavarzinia sp. HR-AS.</title>
        <authorList>
            <person name="Lee Y."/>
            <person name="Jeon C.O."/>
        </authorList>
    </citation>
    <scope>NUCLEOTIDE SEQUENCE [LARGE SCALE GENOMIC DNA]</scope>
    <source>
        <strain evidence="3">DSM 1231</strain>
    </source>
</reference>
<dbReference type="Proteomes" id="UP000246077">
    <property type="component" value="Unassembled WGS sequence"/>
</dbReference>
<evidence type="ECO:0000313" key="2">
    <source>
        <dbReference type="EMBL" id="PWR23363.1"/>
    </source>
</evidence>
<evidence type="ECO:0000259" key="1">
    <source>
        <dbReference type="Pfam" id="PF04233"/>
    </source>
</evidence>
<dbReference type="AlphaFoldDB" id="A0A317EDC2"/>
<proteinExistence type="predicted"/>
<evidence type="ECO:0000313" key="3">
    <source>
        <dbReference type="Proteomes" id="UP000246077"/>
    </source>
</evidence>
<dbReference type="EMBL" id="QGLF01000001">
    <property type="protein sequence ID" value="PWR23363.1"/>
    <property type="molecule type" value="Genomic_DNA"/>
</dbReference>
<gene>
    <name evidence="2" type="ORF">DKG75_01995</name>
</gene>
<dbReference type="InterPro" id="IPR006528">
    <property type="entry name" value="Phage_head_morphogenesis_dom"/>
</dbReference>
<dbReference type="OrthoDB" id="9813502at2"/>